<proteinExistence type="predicted"/>
<accession>A0ABX0TQW5</accession>
<name>A0ABX0TQW5_9SPHN</name>
<dbReference type="RefSeq" id="WP_167072333.1">
    <property type="nucleotide sequence ID" value="NZ_JAAOZC010000002.1"/>
</dbReference>
<organism evidence="2 3">
    <name type="scientific">Sphingomonas vulcanisoli</name>
    <dbReference type="NCBI Taxonomy" id="1658060"/>
    <lineage>
        <taxon>Bacteria</taxon>
        <taxon>Pseudomonadati</taxon>
        <taxon>Pseudomonadota</taxon>
        <taxon>Alphaproteobacteria</taxon>
        <taxon>Sphingomonadales</taxon>
        <taxon>Sphingomonadaceae</taxon>
        <taxon>Sphingomonas</taxon>
    </lineage>
</organism>
<feature type="transmembrane region" description="Helical" evidence="1">
    <location>
        <begin position="6"/>
        <end position="24"/>
    </location>
</feature>
<keyword evidence="1" id="KW-1133">Transmembrane helix</keyword>
<keyword evidence="3" id="KW-1185">Reference proteome</keyword>
<dbReference type="Proteomes" id="UP000727456">
    <property type="component" value="Unassembled WGS sequence"/>
</dbReference>
<comment type="caution">
    <text evidence="2">The sequence shown here is derived from an EMBL/GenBank/DDBJ whole genome shotgun (WGS) entry which is preliminary data.</text>
</comment>
<dbReference type="EMBL" id="JAAOZC010000002">
    <property type="protein sequence ID" value="NIJ07473.1"/>
    <property type="molecule type" value="Genomic_DNA"/>
</dbReference>
<dbReference type="NCBIfam" id="TIGR02976">
    <property type="entry name" value="phageshock_pspB"/>
    <property type="match status" value="1"/>
</dbReference>
<evidence type="ECO:0000256" key="1">
    <source>
        <dbReference type="SAM" id="Phobius"/>
    </source>
</evidence>
<evidence type="ECO:0000313" key="3">
    <source>
        <dbReference type="Proteomes" id="UP000727456"/>
    </source>
</evidence>
<protein>
    <submittedName>
        <fullName evidence="2">Phage shock protein B</fullName>
    </submittedName>
</protein>
<keyword evidence="1" id="KW-0812">Transmembrane</keyword>
<sequence>MDLTAIFVCGFLFVGLPWLIFHYITQWKRNGGLPIEDEKLLDELHDLARRLDDRMATIERIVAADNPDFRRPASERLIDERSEDHVFDHLAERRERDRQRQR</sequence>
<reference evidence="2 3" key="1">
    <citation type="submission" date="2020-03" db="EMBL/GenBank/DDBJ databases">
        <title>Genomic Encyclopedia of Type Strains, Phase III (KMG-III): the genomes of soil and plant-associated and newly described type strains.</title>
        <authorList>
            <person name="Whitman W."/>
        </authorList>
    </citation>
    <scope>NUCLEOTIDE SEQUENCE [LARGE SCALE GENOMIC DNA]</scope>
    <source>
        <strain evidence="2 3">CECT 8804</strain>
    </source>
</reference>
<dbReference type="InterPro" id="IPR009554">
    <property type="entry name" value="Phageshock_PspB"/>
</dbReference>
<dbReference type="Pfam" id="PF06667">
    <property type="entry name" value="PspB"/>
    <property type="match status" value="1"/>
</dbReference>
<keyword evidence="1" id="KW-0472">Membrane</keyword>
<gene>
    <name evidence="2" type="ORF">FHS31_001069</name>
</gene>
<evidence type="ECO:0000313" key="2">
    <source>
        <dbReference type="EMBL" id="NIJ07473.1"/>
    </source>
</evidence>